<dbReference type="PATRIC" id="fig|989403.3.peg.1636"/>
<protein>
    <submittedName>
        <fullName evidence="1">Uncharacterized protein</fullName>
    </submittedName>
</protein>
<dbReference type="AlphaFoldDB" id="A0A165ZSY8"/>
<dbReference type="Proteomes" id="UP000076577">
    <property type="component" value="Unassembled WGS sequence"/>
</dbReference>
<gene>
    <name evidence="1" type="ORF">PsAD2_01538</name>
</gene>
<evidence type="ECO:0000313" key="1">
    <source>
        <dbReference type="EMBL" id="KZL20241.1"/>
    </source>
</evidence>
<accession>A0A165ZSY8</accession>
<keyword evidence="2" id="KW-1185">Reference proteome</keyword>
<name>A0A165ZSY8_9HYPH</name>
<evidence type="ECO:0000313" key="2">
    <source>
        <dbReference type="Proteomes" id="UP000076577"/>
    </source>
</evidence>
<reference evidence="1 2" key="1">
    <citation type="journal article" date="2016" name="Front. Microbiol.">
        <title>Comparative Genomic Analysis Reveals a Diverse Repertoire of Genes Involved in Prokaryote-Eukaryote Interactions within the Pseudovibrio Genus.</title>
        <authorList>
            <person name="Romano S."/>
            <person name="Fernandez-Guerra A."/>
            <person name="Reen F.J."/>
            <person name="Glockner F.O."/>
            <person name="Crowley S.P."/>
            <person name="O'Sullivan O."/>
            <person name="Cotter P.D."/>
            <person name="Adams C."/>
            <person name="Dobson A.D."/>
            <person name="O'Gara F."/>
        </authorList>
    </citation>
    <scope>NUCLEOTIDE SEQUENCE [LARGE SCALE GENOMIC DNA]</scope>
    <source>
        <strain evidence="1 2">Ad2</strain>
    </source>
</reference>
<dbReference type="OrthoDB" id="8451553at2"/>
<dbReference type="RefSeq" id="WP_068004577.1">
    <property type="nucleotide sequence ID" value="NZ_FOFM01000003.1"/>
</dbReference>
<sequence>MGRYKQIFGNALKSRDFENQKTKASIHVSVLNTMTALERPEFERVNAA</sequence>
<dbReference type="EMBL" id="LMCB01000010">
    <property type="protein sequence ID" value="KZL20241.1"/>
    <property type="molecule type" value="Genomic_DNA"/>
</dbReference>
<proteinExistence type="predicted"/>
<organism evidence="1 2">
    <name type="scientific">Pseudovibrio axinellae</name>
    <dbReference type="NCBI Taxonomy" id="989403"/>
    <lineage>
        <taxon>Bacteria</taxon>
        <taxon>Pseudomonadati</taxon>
        <taxon>Pseudomonadota</taxon>
        <taxon>Alphaproteobacteria</taxon>
        <taxon>Hyphomicrobiales</taxon>
        <taxon>Stappiaceae</taxon>
        <taxon>Pseudovibrio</taxon>
    </lineage>
</organism>
<dbReference type="STRING" id="989403.SAMN05421798_103259"/>
<comment type="caution">
    <text evidence="1">The sequence shown here is derived from an EMBL/GenBank/DDBJ whole genome shotgun (WGS) entry which is preliminary data.</text>
</comment>